<sequence length="316" mass="34481">MTGEGRTRLWRPGRRVHTDLTVGAHRRGPGDPTHRRVSEHDWWRATRVSTGTALLHLLVRGPEVAATAWGKGAEEVLDQVPELLGAADDPSDFTPAHPLVAEAVRRHPDLRLGRSAAVGEALFPACLEQVVTSTEAFAAFRTLVRQHGEPAPGPTDDPESPAHAMMVPPTARGWSRIPSWDYLRAGVEQRRSEPLVTAARRGPALERTLLMGSQDADRALQSLPRIGPWTSAETRQRAHGDPDAWSVGDYHVGDAISFALTGQRLGDDGALELLEPYAGHRFRAQVLIGLVAGFPPRRGPRRTLPTHTPRATRGRA</sequence>
<dbReference type="Proteomes" id="UP000886842">
    <property type="component" value="Unassembled WGS sequence"/>
</dbReference>
<dbReference type="GO" id="GO:0006281">
    <property type="term" value="P:DNA repair"/>
    <property type="evidence" value="ECO:0007669"/>
    <property type="project" value="InterPro"/>
</dbReference>
<protein>
    <submittedName>
        <fullName evidence="2">DNA-3-methyladenine glycosylase 2 family protein</fullName>
    </submittedName>
</protein>
<gene>
    <name evidence="2" type="ORF">IAA98_11165</name>
</gene>
<dbReference type="InterPro" id="IPR011257">
    <property type="entry name" value="DNA_glycosylase"/>
</dbReference>
<comment type="caution">
    <text evidence="2">The sequence shown here is derived from an EMBL/GenBank/DDBJ whole genome shotgun (WGS) entry which is preliminary data.</text>
</comment>
<dbReference type="GO" id="GO:0003824">
    <property type="term" value="F:catalytic activity"/>
    <property type="evidence" value="ECO:0007669"/>
    <property type="project" value="InterPro"/>
</dbReference>
<organism evidence="2 3">
    <name type="scientific">Candidatus Avipropionibacterium avicola</name>
    <dbReference type="NCBI Taxonomy" id="2840701"/>
    <lineage>
        <taxon>Bacteria</taxon>
        <taxon>Bacillati</taxon>
        <taxon>Actinomycetota</taxon>
        <taxon>Actinomycetes</taxon>
        <taxon>Propionibacteriales</taxon>
        <taxon>Propionibacteriaceae</taxon>
        <taxon>Propionibacteriaceae incertae sedis</taxon>
        <taxon>Candidatus Avipropionibacterium</taxon>
    </lineage>
</organism>
<dbReference type="EMBL" id="DVLP01000329">
    <property type="protein sequence ID" value="HIT76138.1"/>
    <property type="molecule type" value="Genomic_DNA"/>
</dbReference>
<feature type="region of interest" description="Disordered" evidence="1">
    <location>
        <begin position="297"/>
        <end position="316"/>
    </location>
</feature>
<accession>A0A9D1H036</accession>
<dbReference type="AlphaFoldDB" id="A0A9D1H036"/>
<name>A0A9D1H036_9ACTN</name>
<dbReference type="SUPFAM" id="SSF48150">
    <property type="entry name" value="DNA-glycosylase"/>
    <property type="match status" value="1"/>
</dbReference>
<dbReference type="Gene3D" id="1.10.340.30">
    <property type="entry name" value="Hypothetical protein, domain 2"/>
    <property type="match status" value="1"/>
</dbReference>
<reference evidence="2" key="1">
    <citation type="submission" date="2020-10" db="EMBL/GenBank/DDBJ databases">
        <authorList>
            <person name="Gilroy R."/>
        </authorList>
    </citation>
    <scope>NUCLEOTIDE SEQUENCE</scope>
    <source>
        <strain evidence="2">ChiGjej1B1-24693</strain>
    </source>
</reference>
<evidence type="ECO:0000313" key="2">
    <source>
        <dbReference type="EMBL" id="HIT76138.1"/>
    </source>
</evidence>
<proteinExistence type="predicted"/>
<evidence type="ECO:0000256" key="1">
    <source>
        <dbReference type="SAM" id="MobiDB-lite"/>
    </source>
</evidence>
<reference evidence="2" key="2">
    <citation type="journal article" date="2021" name="PeerJ">
        <title>Extensive microbial diversity within the chicken gut microbiome revealed by metagenomics and culture.</title>
        <authorList>
            <person name="Gilroy R."/>
            <person name="Ravi A."/>
            <person name="Getino M."/>
            <person name="Pursley I."/>
            <person name="Horton D.L."/>
            <person name="Alikhan N.F."/>
            <person name="Baker D."/>
            <person name="Gharbi K."/>
            <person name="Hall N."/>
            <person name="Watson M."/>
            <person name="Adriaenssens E.M."/>
            <person name="Foster-Nyarko E."/>
            <person name="Jarju S."/>
            <person name="Secka A."/>
            <person name="Antonio M."/>
            <person name="Oren A."/>
            <person name="Chaudhuri R.R."/>
            <person name="La Ragione R."/>
            <person name="Hildebrand F."/>
            <person name="Pallen M.J."/>
        </authorList>
    </citation>
    <scope>NUCLEOTIDE SEQUENCE</scope>
    <source>
        <strain evidence="2">ChiGjej1B1-24693</strain>
    </source>
</reference>
<evidence type="ECO:0000313" key="3">
    <source>
        <dbReference type="Proteomes" id="UP000886842"/>
    </source>
</evidence>